<name>A0A364N960_STELY</name>
<evidence type="ECO:0000313" key="3">
    <source>
        <dbReference type="Proteomes" id="UP000249619"/>
    </source>
</evidence>
<proteinExistence type="predicted"/>
<sequence>MAPTKEAEDLGAIEPEARTKGETWKHQKIDQDDGTPELSFLVTDKALAVFKSYLCRLHKSSSNSPSAEAVLRKISEILDASYFLKSEIQGLLQSILSSLESSDVDDNTNESARVEAEKVSLDEMDALHSSSPRSSSETLIDEFYIKQEGNLPVGTNPLVNEVDLLDENKEEDEDDNKAEMIPMEMDMPRKEPGLDHEGRQPKYDDPPHRPLEVALNPRYRMAPGAFLDSSQNLKTSYDDPFILAGRLVDSSKEDLLLWDIQKRADSFTESTLDGMMLLQRTLVTREATGDSRLDRSTAVSTQVARNGNETNLRIDASGKKRD</sequence>
<feature type="region of interest" description="Disordered" evidence="1">
    <location>
        <begin position="187"/>
        <end position="208"/>
    </location>
</feature>
<feature type="compositionally biased region" description="Polar residues" evidence="1">
    <location>
        <begin position="297"/>
        <end position="311"/>
    </location>
</feature>
<feature type="region of interest" description="Disordered" evidence="1">
    <location>
        <begin position="1"/>
        <end position="32"/>
    </location>
</feature>
<accession>A0A364N960</accession>
<protein>
    <submittedName>
        <fullName evidence="2">Uncharacterized protein</fullName>
    </submittedName>
</protein>
<comment type="caution">
    <text evidence="2">The sequence shown here is derived from an EMBL/GenBank/DDBJ whole genome shotgun (WGS) entry which is preliminary data.</text>
</comment>
<evidence type="ECO:0000256" key="1">
    <source>
        <dbReference type="SAM" id="MobiDB-lite"/>
    </source>
</evidence>
<dbReference type="Proteomes" id="UP000249619">
    <property type="component" value="Unassembled WGS sequence"/>
</dbReference>
<dbReference type="AlphaFoldDB" id="A0A364N960"/>
<evidence type="ECO:0000313" key="2">
    <source>
        <dbReference type="EMBL" id="RAR13551.1"/>
    </source>
</evidence>
<dbReference type="EMBL" id="QGDH01000033">
    <property type="protein sequence ID" value="RAR13551.1"/>
    <property type="molecule type" value="Genomic_DNA"/>
</dbReference>
<feature type="compositionally biased region" description="Basic and acidic residues" evidence="1">
    <location>
        <begin position="15"/>
        <end position="31"/>
    </location>
</feature>
<gene>
    <name evidence="2" type="ORF">DDE83_003008</name>
</gene>
<reference evidence="3" key="1">
    <citation type="submission" date="2018-05" db="EMBL/GenBank/DDBJ databases">
        <title>Draft genome sequence of Stemphylium lycopersici strain CIDEFI 213.</title>
        <authorList>
            <person name="Medina R."/>
            <person name="Franco M.E.E."/>
            <person name="Lucentini C.G."/>
            <person name="Saparrat M.C.N."/>
            <person name="Balatti P.A."/>
        </authorList>
    </citation>
    <scope>NUCLEOTIDE SEQUENCE [LARGE SCALE GENOMIC DNA]</scope>
    <source>
        <strain evidence="3">CIDEFI 213</strain>
    </source>
</reference>
<organism evidence="2 3">
    <name type="scientific">Stemphylium lycopersici</name>
    <name type="common">Tomato gray leaf spot disease fungus</name>
    <name type="synonym">Thyrospora lycopersici</name>
    <dbReference type="NCBI Taxonomy" id="183478"/>
    <lineage>
        <taxon>Eukaryota</taxon>
        <taxon>Fungi</taxon>
        <taxon>Dikarya</taxon>
        <taxon>Ascomycota</taxon>
        <taxon>Pezizomycotina</taxon>
        <taxon>Dothideomycetes</taxon>
        <taxon>Pleosporomycetidae</taxon>
        <taxon>Pleosporales</taxon>
        <taxon>Pleosporineae</taxon>
        <taxon>Pleosporaceae</taxon>
        <taxon>Stemphylium</taxon>
    </lineage>
</organism>
<keyword evidence="3" id="KW-1185">Reference proteome</keyword>
<feature type="region of interest" description="Disordered" evidence="1">
    <location>
        <begin position="289"/>
        <end position="322"/>
    </location>
</feature>